<organism evidence="1 2">
    <name type="scientific">Deinococcus roseus</name>
    <dbReference type="NCBI Taxonomy" id="392414"/>
    <lineage>
        <taxon>Bacteria</taxon>
        <taxon>Thermotogati</taxon>
        <taxon>Deinococcota</taxon>
        <taxon>Deinococci</taxon>
        <taxon>Deinococcales</taxon>
        <taxon>Deinococcaceae</taxon>
        <taxon>Deinococcus</taxon>
    </lineage>
</organism>
<sequence length="93" mass="10252">MNVAAEGRRQRSSADGAVTEARFKEQAEGRAQQKLWLKLFKPSAFCLASDNVLPRRLGRTEALPSAFCARALCALAFKPSVKFTLVFFAKAMT</sequence>
<reference evidence="2" key="1">
    <citation type="journal article" date="2019" name="Int. J. Syst. Evol. Microbiol.">
        <title>The Global Catalogue of Microorganisms (GCM) 10K type strain sequencing project: providing services to taxonomists for standard genome sequencing and annotation.</title>
        <authorList>
            <consortium name="The Broad Institute Genomics Platform"/>
            <consortium name="The Broad Institute Genome Sequencing Center for Infectious Disease"/>
            <person name="Wu L."/>
            <person name="Ma J."/>
        </authorList>
    </citation>
    <scope>NUCLEOTIDE SEQUENCE [LARGE SCALE GENOMIC DNA]</scope>
    <source>
        <strain evidence="2">JCM 14370</strain>
    </source>
</reference>
<evidence type="ECO:0000313" key="2">
    <source>
        <dbReference type="Proteomes" id="UP000632222"/>
    </source>
</evidence>
<name>A0ABQ2D071_9DEIO</name>
<proteinExistence type="predicted"/>
<accession>A0ABQ2D071</accession>
<dbReference type="Proteomes" id="UP000632222">
    <property type="component" value="Unassembled WGS sequence"/>
</dbReference>
<gene>
    <name evidence="1" type="ORF">GCM10008938_25080</name>
</gene>
<evidence type="ECO:0000313" key="1">
    <source>
        <dbReference type="EMBL" id="GGJ37967.1"/>
    </source>
</evidence>
<keyword evidence="2" id="KW-1185">Reference proteome</keyword>
<protein>
    <submittedName>
        <fullName evidence="1">Uncharacterized protein</fullName>
    </submittedName>
</protein>
<dbReference type="EMBL" id="BMOD01000008">
    <property type="protein sequence ID" value="GGJ37967.1"/>
    <property type="molecule type" value="Genomic_DNA"/>
</dbReference>
<comment type="caution">
    <text evidence="1">The sequence shown here is derived from an EMBL/GenBank/DDBJ whole genome shotgun (WGS) entry which is preliminary data.</text>
</comment>